<dbReference type="RefSeq" id="WP_318648903.1">
    <property type="nucleotide sequence ID" value="NZ_CP137852.1"/>
</dbReference>
<gene>
    <name evidence="6" type="ORF">R9Z33_22970</name>
</gene>
<protein>
    <submittedName>
        <fullName evidence="6">MFS transporter</fullName>
    </submittedName>
</protein>
<proteinExistence type="predicted"/>
<feature type="transmembrane region" description="Helical" evidence="4">
    <location>
        <begin position="265"/>
        <end position="283"/>
    </location>
</feature>
<dbReference type="SUPFAM" id="SSF103473">
    <property type="entry name" value="MFS general substrate transporter"/>
    <property type="match status" value="1"/>
</dbReference>
<feature type="transmembrane region" description="Helical" evidence="4">
    <location>
        <begin position="235"/>
        <end position="259"/>
    </location>
</feature>
<dbReference type="EMBL" id="CP137852">
    <property type="protein sequence ID" value="WPB84940.1"/>
    <property type="molecule type" value="Genomic_DNA"/>
</dbReference>
<feature type="transmembrane region" description="Helical" evidence="4">
    <location>
        <begin position="391"/>
        <end position="413"/>
    </location>
</feature>
<sequence>MRPETRLTPPSPDPQTVIEGAPESARNTMSVTQIAAPLPAPAQFPVFVAAATCGFAGVWMSVPLAAVILTEAGVSPALVGLYAASVWVAALLTAPASPWLASWVGGALRLHQLAGLTSAVALLGLATNPPLALWFVFGGLLGIASCLTWTTADAIAGAMAPPGREGRFLGIYQTFISAAIGGGPAVLWLSGVQSGAFAASAGLMMLGVALTLLLREVPGAVPRRMRLSFVRLRPVALMMAAPAGAAMLCGALEGTAGAVFPVQGLALGLAAGAAATIVVATGFGNMLAQYPVGMLADRFGTHRALLGCAVVVALGSLLWPWLAPGWGIWPVLAVWGGAAGAIYTLGMVRAVQRFAGPARALGMAGLNTAYLLGGALGAPLGGLLLEAVPGWGLPVAVATVALGGGLALSVAALRRGA</sequence>
<accession>A0ABZ0PIH4</accession>
<evidence type="ECO:0000313" key="6">
    <source>
        <dbReference type="EMBL" id="WPB84940.1"/>
    </source>
</evidence>
<dbReference type="Pfam" id="PF07690">
    <property type="entry name" value="MFS_1"/>
    <property type="match status" value="1"/>
</dbReference>
<evidence type="ECO:0000313" key="7">
    <source>
        <dbReference type="Proteomes" id="UP001305521"/>
    </source>
</evidence>
<feature type="transmembrane region" description="Helical" evidence="4">
    <location>
        <begin position="132"/>
        <end position="156"/>
    </location>
</feature>
<feature type="domain" description="Major facilitator superfamily (MFS) profile" evidence="5">
    <location>
        <begin position="195"/>
        <end position="417"/>
    </location>
</feature>
<dbReference type="Proteomes" id="UP001305521">
    <property type="component" value="Chromosome"/>
</dbReference>
<evidence type="ECO:0000256" key="3">
    <source>
        <dbReference type="ARBA" id="ARBA00023136"/>
    </source>
</evidence>
<evidence type="ECO:0000259" key="5">
    <source>
        <dbReference type="PROSITE" id="PS50850"/>
    </source>
</evidence>
<feature type="transmembrane region" description="Helical" evidence="4">
    <location>
        <begin position="81"/>
        <end position="101"/>
    </location>
</feature>
<keyword evidence="3 4" id="KW-0472">Membrane</keyword>
<keyword evidence="1 4" id="KW-0812">Transmembrane</keyword>
<keyword evidence="2 4" id="KW-1133">Transmembrane helix</keyword>
<evidence type="ECO:0000256" key="2">
    <source>
        <dbReference type="ARBA" id="ARBA00022989"/>
    </source>
</evidence>
<evidence type="ECO:0000256" key="4">
    <source>
        <dbReference type="SAM" id="Phobius"/>
    </source>
</evidence>
<dbReference type="InterPro" id="IPR036259">
    <property type="entry name" value="MFS_trans_sf"/>
</dbReference>
<keyword evidence="7" id="KW-1185">Reference proteome</keyword>
<dbReference type="InterPro" id="IPR011701">
    <property type="entry name" value="MFS"/>
</dbReference>
<feature type="transmembrane region" description="Helical" evidence="4">
    <location>
        <begin position="304"/>
        <end position="322"/>
    </location>
</feature>
<feature type="transmembrane region" description="Helical" evidence="4">
    <location>
        <begin position="328"/>
        <end position="348"/>
    </location>
</feature>
<evidence type="ECO:0000256" key="1">
    <source>
        <dbReference type="ARBA" id="ARBA00022692"/>
    </source>
</evidence>
<feature type="transmembrane region" description="Helical" evidence="4">
    <location>
        <begin position="360"/>
        <end position="385"/>
    </location>
</feature>
<dbReference type="PANTHER" id="PTHR23521:SF2">
    <property type="entry name" value="TRANSPORTER MFS SUPERFAMILY"/>
    <property type="match status" value="1"/>
</dbReference>
<name>A0ABZ0PIH4_9PROT</name>
<reference evidence="6 7" key="1">
    <citation type="submission" date="2023-11" db="EMBL/GenBank/DDBJ databases">
        <title>Arctic aerobic anoxygenic photoheterotroph Sediminicoccus rosea KRV36 adapts its photosynthesis to long days of polar summer.</title>
        <authorList>
            <person name="Tomasch J."/>
            <person name="Kopejtka K."/>
            <person name="Bily T."/>
            <person name="Gardiner A.T."/>
            <person name="Gardian Z."/>
            <person name="Shivaramu S."/>
            <person name="Koblizek M."/>
            <person name="Engelhardt F."/>
            <person name="Kaftan D."/>
        </authorList>
    </citation>
    <scope>NUCLEOTIDE SEQUENCE [LARGE SCALE GENOMIC DNA]</scope>
    <source>
        <strain evidence="6 7">R-30</strain>
    </source>
</reference>
<dbReference type="PROSITE" id="PS50850">
    <property type="entry name" value="MFS"/>
    <property type="match status" value="1"/>
</dbReference>
<feature type="transmembrane region" description="Helical" evidence="4">
    <location>
        <begin position="168"/>
        <end position="189"/>
    </location>
</feature>
<dbReference type="Gene3D" id="1.20.1250.20">
    <property type="entry name" value="MFS general substrate transporter like domains"/>
    <property type="match status" value="2"/>
</dbReference>
<organism evidence="6 7">
    <name type="scientific">Sediminicoccus rosea</name>
    <dbReference type="NCBI Taxonomy" id="1225128"/>
    <lineage>
        <taxon>Bacteria</taxon>
        <taxon>Pseudomonadati</taxon>
        <taxon>Pseudomonadota</taxon>
        <taxon>Alphaproteobacteria</taxon>
        <taxon>Acetobacterales</taxon>
        <taxon>Roseomonadaceae</taxon>
        <taxon>Sediminicoccus</taxon>
    </lineage>
</organism>
<feature type="transmembrane region" description="Helical" evidence="4">
    <location>
        <begin position="195"/>
        <end position="214"/>
    </location>
</feature>
<feature type="transmembrane region" description="Helical" evidence="4">
    <location>
        <begin position="46"/>
        <end position="69"/>
    </location>
</feature>
<dbReference type="PANTHER" id="PTHR23521">
    <property type="entry name" value="TRANSPORTER MFS SUPERFAMILY"/>
    <property type="match status" value="1"/>
</dbReference>
<dbReference type="InterPro" id="IPR020846">
    <property type="entry name" value="MFS_dom"/>
</dbReference>